<gene>
    <name evidence="1" type="ORF">BJP36_36870</name>
</gene>
<dbReference type="AlphaFoldDB" id="A0A9Q9SU26"/>
<reference evidence="1" key="2">
    <citation type="submission" date="2022-10" db="EMBL/GenBank/DDBJ databases">
        <authorList>
            <person name="Ngo T.-E."/>
        </authorList>
    </citation>
    <scope>NUCLEOTIDE SEQUENCE</scope>
    <source>
        <strain evidence="1">JHB</strain>
    </source>
</reference>
<dbReference type="EMBL" id="CP017708">
    <property type="protein sequence ID" value="WAN69669.1"/>
    <property type="molecule type" value="Genomic_DNA"/>
</dbReference>
<dbReference type="Proteomes" id="UP000176944">
    <property type="component" value="Chromosome"/>
</dbReference>
<proteinExistence type="predicted"/>
<sequence length="68" mass="7654">MVTLRDARYEPLRERILGHFAIDLGLSATLREWSRYANAKKETLLSINTGFCSSDPLHSHVGAIARKV</sequence>
<evidence type="ECO:0000313" key="1">
    <source>
        <dbReference type="EMBL" id="WAN69669.1"/>
    </source>
</evidence>
<organism evidence="1">
    <name type="scientific">Moorena producens (strain JHB)</name>
    <dbReference type="NCBI Taxonomy" id="1454205"/>
    <lineage>
        <taxon>Bacteria</taxon>
        <taxon>Bacillati</taxon>
        <taxon>Cyanobacteriota</taxon>
        <taxon>Cyanophyceae</taxon>
        <taxon>Coleofasciculales</taxon>
        <taxon>Coleofasciculaceae</taxon>
        <taxon>Moorena</taxon>
    </lineage>
</organism>
<reference evidence="1" key="1">
    <citation type="journal article" date="2017" name="Proc. Natl. Acad. Sci. U.S.A.">
        <title>Comparative genomics uncovers the prolific and distinctive metabolic potential of the cyanobacterial genus Moorea.</title>
        <authorList>
            <person name="Leao T."/>
            <person name="Castelao G."/>
            <person name="Korobeynikov A."/>
            <person name="Monroe E.A."/>
            <person name="Podell S."/>
            <person name="Glukhov E."/>
            <person name="Allen E.E."/>
            <person name="Gerwick W.H."/>
            <person name="Gerwick L."/>
        </authorList>
    </citation>
    <scope>NUCLEOTIDE SEQUENCE</scope>
    <source>
        <strain evidence="1">JHB</strain>
    </source>
</reference>
<protein>
    <submittedName>
        <fullName evidence="1">Uncharacterized protein</fullName>
    </submittedName>
</protein>
<name>A0A9Q9SU26_MOOP1</name>
<accession>A0A9Q9SU26</accession>